<evidence type="ECO:0000259" key="8">
    <source>
        <dbReference type="Pfam" id="PF00933"/>
    </source>
</evidence>
<dbReference type="PRINTS" id="PR00133">
    <property type="entry name" value="GLHYDRLASE3"/>
</dbReference>
<accession>A0ABN2XPC3</accession>
<comment type="catalytic activity">
    <reaction evidence="1">
        <text>Hydrolysis of terminal non-reducing N-acetyl-D-hexosamine residues in N-acetyl-beta-D-hexosaminides.</text>
        <dbReference type="EC" id="3.2.1.52"/>
    </reaction>
</comment>
<dbReference type="InterPro" id="IPR036881">
    <property type="entry name" value="Glyco_hydro_3_C_sf"/>
</dbReference>
<evidence type="ECO:0000313" key="10">
    <source>
        <dbReference type="EMBL" id="GAA2114497.1"/>
    </source>
</evidence>
<keyword evidence="4 6" id="KW-0378">Hydrolase</keyword>
<evidence type="ECO:0000256" key="7">
    <source>
        <dbReference type="SAM" id="SignalP"/>
    </source>
</evidence>
<feature type="domain" description="Glycoside hydrolase family 3 N-terminal" evidence="8">
    <location>
        <begin position="61"/>
        <end position="400"/>
    </location>
</feature>
<comment type="caution">
    <text evidence="10">The sequence shown here is derived from an EMBL/GenBank/DDBJ whole genome shotgun (WGS) entry which is preliminary data.</text>
</comment>
<dbReference type="PROSITE" id="PS51318">
    <property type="entry name" value="TAT"/>
    <property type="match status" value="1"/>
</dbReference>
<dbReference type="GO" id="GO:0016787">
    <property type="term" value="F:hydrolase activity"/>
    <property type="evidence" value="ECO:0007669"/>
    <property type="project" value="UniProtKB-KW"/>
</dbReference>
<evidence type="ECO:0000256" key="3">
    <source>
        <dbReference type="ARBA" id="ARBA00012663"/>
    </source>
</evidence>
<keyword evidence="7" id="KW-0732">Signal</keyword>
<dbReference type="Gene3D" id="3.40.50.1700">
    <property type="entry name" value="Glycoside hydrolase family 3 C-terminal domain"/>
    <property type="match status" value="1"/>
</dbReference>
<dbReference type="EC" id="3.2.1.52" evidence="3"/>
<dbReference type="Proteomes" id="UP001500443">
    <property type="component" value="Unassembled WGS sequence"/>
</dbReference>
<evidence type="ECO:0000313" key="11">
    <source>
        <dbReference type="Proteomes" id="UP001500443"/>
    </source>
</evidence>
<dbReference type="Gene3D" id="3.20.20.300">
    <property type="entry name" value="Glycoside hydrolase, family 3, N-terminal domain"/>
    <property type="match status" value="1"/>
</dbReference>
<dbReference type="InterPro" id="IPR001764">
    <property type="entry name" value="Glyco_hydro_3_N"/>
</dbReference>
<dbReference type="InterPro" id="IPR017853">
    <property type="entry name" value="GH"/>
</dbReference>
<feature type="signal peptide" evidence="7">
    <location>
        <begin position="1"/>
        <end position="28"/>
    </location>
</feature>
<dbReference type="PANTHER" id="PTHR30480">
    <property type="entry name" value="BETA-HEXOSAMINIDASE-RELATED"/>
    <property type="match status" value="1"/>
</dbReference>
<evidence type="ECO:0000256" key="2">
    <source>
        <dbReference type="ARBA" id="ARBA00005336"/>
    </source>
</evidence>
<gene>
    <name evidence="10" type="ORF">GCM10009802_13940</name>
</gene>
<dbReference type="Pfam" id="PF01915">
    <property type="entry name" value="Glyco_hydro_3_C"/>
    <property type="match status" value="1"/>
</dbReference>
<keyword evidence="11" id="KW-1185">Reference proteome</keyword>
<evidence type="ECO:0000256" key="5">
    <source>
        <dbReference type="ARBA" id="ARBA00023295"/>
    </source>
</evidence>
<comment type="similarity">
    <text evidence="2 6">Belongs to the glycosyl hydrolase 3 family.</text>
</comment>
<dbReference type="EMBL" id="BAAAPF010000023">
    <property type="protein sequence ID" value="GAA2114497.1"/>
    <property type="molecule type" value="Genomic_DNA"/>
</dbReference>
<feature type="chain" id="PRO_5046576802" description="beta-N-acetylhexosaminidase" evidence="7">
    <location>
        <begin position="29"/>
        <end position="619"/>
    </location>
</feature>
<organism evidence="10 11">
    <name type="scientific">Streptomyces synnematoformans</name>
    <dbReference type="NCBI Taxonomy" id="415721"/>
    <lineage>
        <taxon>Bacteria</taxon>
        <taxon>Bacillati</taxon>
        <taxon>Actinomycetota</taxon>
        <taxon>Actinomycetes</taxon>
        <taxon>Kitasatosporales</taxon>
        <taxon>Streptomycetaceae</taxon>
        <taxon>Streptomyces</taxon>
    </lineage>
</organism>
<evidence type="ECO:0000256" key="4">
    <source>
        <dbReference type="ARBA" id="ARBA00022801"/>
    </source>
</evidence>
<dbReference type="InterPro" id="IPR019800">
    <property type="entry name" value="Glyco_hydro_3_AS"/>
</dbReference>
<keyword evidence="5 6" id="KW-0326">Glycosidase</keyword>
<dbReference type="Pfam" id="PF00933">
    <property type="entry name" value="Glyco_hydro_3"/>
    <property type="match status" value="1"/>
</dbReference>
<protein>
    <recommendedName>
        <fullName evidence="3">beta-N-acetylhexosaminidase</fullName>
        <ecNumber evidence="3">3.2.1.52</ecNumber>
    </recommendedName>
</protein>
<proteinExistence type="inferred from homology"/>
<dbReference type="InterPro" id="IPR002772">
    <property type="entry name" value="Glyco_hydro_3_C"/>
</dbReference>
<reference evidence="10 11" key="1">
    <citation type="journal article" date="2019" name="Int. J. Syst. Evol. Microbiol.">
        <title>The Global Catalogue of Microorganisms (GCM) 10K type strain sequencing project: providing services to taxonomists for standard genome sequencing and annotation.</title>
        <authorList>
            <consortium name="The Broad Institute Genomics Platform"/>
            <consortium name="The Broad Institute Genome Sequencing Center for Infectious Disease"/>
            <person name="Wu L."/>
            <person name="Ma J."/>
        </authorList>
    </citation>
    <scope>NUCLEOTIDE SEQUENCE [LARGE SCALE GENOMIC DNA]</scope>
    <source>
        <strain evidence="10 11">JCM 15481</strain>
    </source>
</reference>
<sequence>MRFTRSTTTRRRAVTGLLGTAAALGAGASATGPAVARSGGGAGSGSPARLLARALARRMSLTEKVGQLFVVEVAGQDADDVTDAAAAVNERRYGVRTPAEVVRKYRPGAVIYFSGRGDDNLRDPGQIARLSNGLQRASLAQARGVPLIISTDQESGLVRRLPVPPATELPGSMALGATYAAADVHRAAEITGRELAALGINQNYAPVADVNVNPDNPVIGLRSYGADPRQVARMVAAAVRGHRRGGVASAAKHFPGHGDTGEDSHFRLPRIEHTLAQLHELDLPPFRAAIAAGLETVMTAHILVPALDEGVPATMSHRILTGLLREELGFEGLIVTDALDMRGATSQYPPDRAPVAAFAAGADMLVLPPETDVAYAAVLAAVRGGEISGRRLEESVVRILARKIEEGLFFGPFVSERRAEQVVGNAGHLADARAVTGRAVTLVKNDAGLLPLAAGARRVLVAGWQTSSSPALDRLARAVGARSGQTATVLATGGTPSPAVIDAAVAAARAHDLVLVGTHAAAGGAPAAERGAAQAALVRELLAAGTPVVVVAVRNPYDLRRFPEAPAYLCTYGTGAGVLTRAVDALYGDLRPTGRLPVAIPEPGATGSDLYPTGHGLTY</sequence>
<dbReference type="PROSITE" id="PS00775">
    <property type="entry name" value="GLYCOSYL_HYDROL_F3"/>
    <property type="match status" value="1"/>
</dbReference>
<evidence type="ECO:0000256" key="6">
    <source>
        <dbReference type="RuleBase" id="RU361161"/>
    </source>
</evidence>
<dbReference type="RefSeq" id="WP_344288913.1">
    <property type="nucleotide sequence ID" value="NZ_BAAAPF010000023.1"/>
</dbReference>
<dbReference type="InterPro" id="IPR050226">
    <property type="entry name" value="NagZ_Beta-hexosaminidase"/>
</dbReference>
<dbReference type="SUPFAM" id="SSF52279">
    <property type="entry name" value="Beta-D-glucan exohydrolase, C-terminal domain"/>
    <property type="match status" value="1"/>
</dbReference>
<evidence type="ECO:0000256" key="1">
    <source>
        <dbReference type="ARBA" id="ARBA00001231"/>
    </source>
</evidence>
<dbReference type="PANTHER" id="PTHR30480:SF13">
    <property type="entry name" value="BETA-HEXOSAMINIDASE"/>
    <property type="match status" value="1"/>
</dbReference>
<name>A0ABN2XPC3_9ACTN</name>
<dbReference type="InterPro" id="IPR036962">
    <property type="entry name" value="Glyco_hydro_3_N_sf"/>
</dbReference>
<dbReference type="InterPro" id="IPR006311">
    <property type="entry name" value="TAT_signal"/>
</dbReference>
<evidence type="ECO:0000259" key="9">
    <source>
        <dbReference type="Pfam" id="PF01915"/>
    </source>
</evidence>
<dbReference type="SUPFAM" id="SSF51445">
    <property type="entry name" value="(Trans)glycosidases"/>
    <property type="match status" value="1"/>
</dbReference>
<feature type="domain" description="Glycoside hydrolase family 3 C-terminal" evidence="9">
    <location>
        <begin position="440"/>
        <end position="619"/>
    </location>
</feature>